<comment type="caution">
    <text evidence="3">The sequence shown here is derived from an EMBL/GenBank/DDBJ whole genome shotgun (WGS) entry which is preliminary data.</text>
</comment>
<reference evidence="3 4" key="1">
    <citation type="journal article" date="2016" name="Nat. Commun.">
        <title>Thousands of microbial genomes shed light on interconnected biogeochemical processes in an aquifer system.</title>
        <authorList>
            <person name="Anantharaman K."/>
            <person name="Brown C.T."/>
            <person name="Hug L.A."/>
            <person name="Sharon I."/>
            <person name="Castelle C.J."/>
            <person name="Probst A.J."/>
            <person name="Thomas B.C."/>
            <person name="Singh A."/>
            <person name="Wilkins M.J."/>
            <person name="Karaoz U."/>
            <person name="Brodie E.L."/>
            <person name="Williams K.H."/>
            <person name="Hubbard S.S."/>
            <person name="Banfield J.F."/>
        </authorList>
    </citation>
    <scope>NUCLEOTIDE SEQUENCE [LARGE SCALE GENOMIC DNA]</scope>
</reference>
<evidence type="ECO:0000259" key="2">
    <source>
        <dbReference type="Pfam" id="PF13439"/>
    </source>
</evidence>
<dbReference type="InterPro" id="IPR028098">
    <property type="entry name" value="Glyco_trans_4-like_N"/>
</dbReference>
<feature type="domain" description="Glycosyltransferase subfamily 4-like N-terminal" evidence="2">
    <location>
        <begin position="34"/>
        <end position="195"/>
    </location>
</feature>
<dbReference type="GO" id="GO:0016757">
    <property type="term" value="F:glycosyltransferase activity"/>
    <property type="evidence" value="ECO:0007669"/>
    <property type="project" value="InterPro"/>
</dbReference>
<organism evidence="3 4">
    <name type="scientific">Candidatus Yanofskybacteria bacterium RIFCSPHIGHO2_02_FULL_43_22</name>
    <dbReference type="NCBI Taxonomy" id="1802681"/>
    <lineage>
        <taxon>Bacteria</taxon>
        <taxon>Candidatus Yanofskyibacteriota</taxon>
    </lineage>
</organism>
<dbReference type="Pfam" id="PF13439">
    <property type="entry name" value="Glyco_transf_4"/>
    <property type="match status" value="1"/>
</dbReference>
<protein>
    <recommendedName>
        <fullName evidence="5">Glycosyl transferase family 1 domain-containing protein</fullName>
    </recommendedName>
</protein>
<dbReference type="PANTHER" id="PTHR45947:SF14">
    <property type="entry name" value="SLL1723 PROTEIN"/>
    <property type="match status" value="1"/>
</dbReference>
<name>A0A1F8FT00_9BACT</name>
<dbReference type="InterPro" id="IPR050194">
    <property type="entry name" value="Glycosyltransferase_grp1"/>
</dbReference>
<dbReference type="Gene3D" id="3.40.50.2000">
    <property type="entry name" value="Glycogen Phosphorylase B"/>
    <property type="match status" value="2"/>
</dbReference>
<evidence type="ECO:0000313" key="3">
    <source>
        <dbReference type="EMBL" id="OGN15469.1"/>
    </source>
</evidence>
<dbReference type="EMBL" id="MGJV01000009">
    <property type="protein sequence ID" value="OGN15469.1"/>
    <property type="molecule type" value="Genomic_DNA"/>
</dbReference>
<evidence type="ECO:0000313" key="4">
    <source>
        <dbReference type="Proteomes" id="UP000176581"/>
    </source>
</evidence>
<evidence type="ECO:0008006" key="5">
    <source>
        <dbReference type="Google" id="ProtNLM"/>
    </source>
</evidence>
<dbReference type="InterPro" id="IPR001296">
    <property type="entry name" value="Glyco_trans_1"/>
</dbReference>
<dbReference type="Pfam" id="PF00534">
    <property type="entry name" value="Glycos_transf_1"/>
    <property type="match status" value="1"/>
</dbReference>
<dbReference type="AlphaFoldDB" id="A0A1F8FT00"/>
<evidence type="ECO:0000259" key="1">
    <source>
        <dbReference type="Pfam" id="PF00534"/>
    </source>
</evidence>
<dbReference type="PANTHER" id="PTHR45947">
    <property type="entry name" value="SULFOQUINOVOSYL TRANSFERASE SQD2"/>
    <property type="match status" value="1"/>
</dbReference>
<dbReference type="SUPFAM" id="SSF53756">
    <property type="entry name" value="UDP-Glycosyltransferase/glycogen phosphorylase"/>
    <property type="match status" value="1"/>
</dbReference>
<gene>
    <name evidence="3" type="ORF">A3J47_02760</name>
</gene>
<feature type="domain" description="Glycosyl transferase family 1" evidence="1">
    <location>
        <begin position="205"/>
        <end position="377"/>
    </location>
</feature>
<sequence length="399" mass="44985">MQKKSTEILDRLKRGQETILTRILVFTTAYRPMIGGSEMALEEVVRRLPDIFFDIVTPKHKSSFNVFETGSNFNIHRIGVGAGILDKIVFPVFGFFKAVSLMKNYNYNSVHAYQASYGGGAAWLVKLFSPRLPFILTMQEGKKLDEQSAILNWFRELIIRKADTITAISTYLKEYVQKISKNKEVFLIPNGVDLKKFQIPSHKLQADFKFNEKDHTIITVSRLVPKNGLADLIRAFKILDASHLVRKTKLLVIGGGPQREELFKLTEELGLKDRVEFLGSISNEKIYEYLASSSVFVRPSLSEGLGIAFLEAMASGVPIIGTPVGGITDFLKDPSTHSGQATGLFCKPGDPKDIADKVKMILSDDELRNRLITNGRKLVEEKYDWNNIAEKFRGIYERV</sequence>
<dbReference type="CDD" id="cd03801">
    <property type="entry name" value="GT4_PimA-like"/>
    <property type="match status" value="1"/>
</dbReference>
<proteinExistence type="predicted"/>
<accession>A0A1F8FT00</accession>
<dbReference type="Proteomes" id="UP000176581">
    <property type="component" value="Unassembled WGS sequence"/>
</dbReference>